<organism evidence="1 2">
    <name type="scientific">Roseateles asaccharophilus</name>
    <dbReference type="NCBI Taxonomy" id="582607"/>
    <lineage>
        <taxon>Bacteria</taxon>
        <taxon>Pseudomonadati</taxon>
        <taxon>Pseudomonadota</taxon>
        <taxon>Betaproteobacteria</taxon>
        <taxon>Burkholderiales</taxon>
        <taxon>Sphaerotilaceae</taxon>
        <taxon>Roseateles</taxon>
    </lineage>
</organism>
<proteinExistence type="predicted"/>
<reference evidence="1 2" key="1">
    <citation type="submission" date="2023-07" db="EMBL/GenBank/DDBJ databases">
        <title>Sorghum-associated microbial communities from plants grown in Nebraska, USA.</title>
        <authorList>
            <person name="Schachtman D."/>
        </authorList>
    </citation>
    <scope>NUCLEOTIDE SEQUENCE [LARGE SCALE GENOMIC DNA]</scope>
    <source>
        <strain evidence="1 2">BE316</strain>
    </source>
</reference>
<evidence type="ECO:0000313" key="2">
    <source>
        <dbReference type="Proteomes" id="UP001180825"/>
    </source>
</evidence>
<gene>
    <name evidence="1" type="ORF">J2X21_000821</name>
</gene>
<dbReference type="Proteomes" id="UP001180825">
    <property type="component" value="Unassembled WGS sequence"/>
</dbReference>
<protein>
    <submittedName>
        <fullName evidence="1">Uncharacterized protein</fullName>
    </submittedName>
</protein>
<dbReference type="RefSeq" id="WP_310325205.1">
    <property type="nucleotide sequence ID" value="NZ_JAVDXV010000001.1"/>
</dbReference>
<name>A0ABU2A3F1_9BURK</name>
<dbReference type="EMBL" id="JAVDXV010000001">
    <property type="protein sequence ID" value="MDR7331709.1"/>
    <property type="molecule type" value="Genomic_DNA"/>
</dbReference>
<keyword evidence="2" id="KW-1185">Reference proteome</keyword>
<evidence type="ECO:0000313" key="1">
    <source>
        <dbReference type="EMBL" id="MDR7331709.1"/>
    </source>
</evidence>
<sequence length="151" mass="15318">MPITKDQRLNLATLTLTDGDVVSLSVDVTGGPLARVQVIVVDKAGNVVNGAGSHGFGSPLTTANGGRARWSFNVNADIALVKWGVVAIRSGANLGDYTVVSRLTSGTGAVLGTGRFDASIPDDKVNDDLHQDGVRVGVVAAAAPLSAKAAL</sequence>
<comment type="caution">
    <text evidence="1">The sequence shown here is derived from an EMBL/GenBank/DDBJ whole genome shotgun (WGS) entry which is preliminary data.</text>
</comment>
<accession>A0ABU2A3F1</accession>